<evidence type="ECO:0000313" key="11">
    <source>
        <dbReference type="EnsemblMetazoa" id="XP_030830423"/>
    </source>
</evidence>
<evidence type="ECO:0000256" key="9">
    <source>
        <dbReference type="SAM" id="MobiDB-lite"/>
    </source>
</evidence>
<evidence type="ECO:0000313" key="12">
    <source>
        <dbReference type="Proteomes" id="UP000007110"/>
    </source>
</evidence>
<feature type="transmembrane region" description="Helical" evidence="10">
    <location>
        <begin position="197"/>
        <end position="217"/>
    </location>
</feature>
<keyword evidence="6" id="KW-0653">Protein transport</keyword>
<proteinExistence type="inferred from homology"/>
<evidence type="ECO:0000256" key="3">
    <source>
        <dbReference type="ARBA" id="ARBA00022448"/>
    </source>
</evidence>
<protein>
    <recommendedName>
        <fullName evidence="13">Solute carrier family 15 member 2</fullName>
    </recommendedName>
</protein>
<dbReference type="GeneID" id="587947"/>
<dbReference type="GO" id="GO:0022857">
    <property type="term" value="F:transmembrane transporter activity"/>
    <property type="evidence" value="ECO:0007669"/>
    <property type="project" value="InterPro"/>
</dbReference>
<name>A0A7M7N3H7_STRPU</name>
<evidence type="ECO:0000256" key="2">
    <source>
        <dbReference type="ARBA" id="ARBA00005982"/>
    </source>
</evidence>
<feature type="transmembrane region" description="Helical" evidence="10">
    <location>
        <begin position="96"/>
        <end position="116"/>
    </location>
</feature>
<dbReference type="Gene3D" id="1.20.1250.20">
    <property type="entry name" value="MFS general substrate transporter like domains"/>
    <property type="match status" value="2"/>
</dbReference>
<dbReference type="InterPro" id="IPR000109">
    <property type="entry name" value="POT_fam"/>
</dbReference>
<keyword evidence="4 10" id="KW-0812">Transmembrane</keyword>
<dbReference type="FunFam" id="1.20.1250.20:FF:000049">
    <property type="entry name" value="Solute carrier family 15 member 2"/>
    <property type="match status" value="1"/>
</dbReference>
<dbReference type="EnsemblMetazoa" id="XM_030974563">
    <property type="protein sequence ID" value="XP_030830423"/>
    <property type="gene ID" value="LOC587947"/>
</dbReference>
<feature type="transmembrane region" description="Helical" evidence="10">
    <location>
        <begin position="659"/>
        <end position="679"/>
    </location>
</feature>
<keyword evidence="7 10" id="KW-1133">Transmembrane helix</keyword>
<keyword evidence="8 10" id="KW-0472">Membrane</keyword>
<dbReference type="GO" id="GO:0006857">
    <property type="term" value="P:oligopeptide transport"/>
    <property type="evidence" value="ECO:0007669"/>
    <property type="project" value="InterPro"/>
</dbReference>
<feature type="transmembrane region" description="Helical" evidence="10">
    <location>
        <begin position="128"/>
        <end position="148"/>
    </location>
</feature>
<keyword evidence="3" id="KW-0813">Transport</keyword>
<feature type="transmembrane region" description="Helical" evidence="10">
    <location>
        <begin position="390"/>
        <end position="410"/>
    </location>
</feature>
<feature type="compositionally biased region" description="Polar residues" evidence="9">
    <location>
        <begin position="743"/>
        <end position="753"/>
    </location>
</feature>
<keyword evidence="12" id="KW-1185">Reference proteome</keyword>
<evidence type="ECO:0000256" key="8">
    <source>
        <dbReference type="ARBA" id="ARBA00023136"/>
    </source>
</evidence>
<evidence type="ECO:0000256" key="6">
    <source>
        <dbReference type="ARBA" id="ARBA00022927"/>
    </source>
</evidence>
<feature type="region of interest" description="Disordered" evidence="9">
    <location>
        <begin position="734"/>
        <end position="753"/>
    </location>
</feature>
<dbReference type="InterPro" id="IPR018456">
    <property type="entry name" value="PTR2_symporter_CS"/>
</dbReference>
<dbReference type="GO" id="GO:0016020">
    <property type="term" value="C:membrane"/>
    <property type="evidence" value="ECO:0007669"/>
    <property type="project" value="UniProtKB-SubCell"/>
</dbReference>
<feature type="transmembrane region" description="Helical" evidence="10">
    <location>
        <begin position="70"/>
        <end position="90"/>
    </location>
</feature>
<evidence type="ECO:0000256" key="1">
    <source>
        <dbReference type="ARBA" id="ARBA00004141"/>
    </source>
</evidence>
<dbReference type="RefSeq" id="XP_030830423.1">
    <property type="nucleotide sequence ID" value="XM_030974563.1"/>
</dbReference>
<feature type="transmembrane region" description="Helical" evidence="10">
    <location>
        <begin position="229"/>
        <end position="249"/>
    </location>
</feature>
<feature type="transmembrane region" description="Helical" evidence="10">
    <location>
        <begin position="154"/>
        <end position="176"/>
    </location>
</feature>
<reference evidence="11" key="2">
    <citation type="submission" date="2021-01" db="UniProtKB">
        <authorList>
            <consortium name="EnsemblMetazoa"/>
        </authorList>
    </citation>
    <scope>IDENTIFICATION</scope>
</reference>
<dbReference type="FunFam" id="1.20.1250.20:FF:000869">
    <property type="entry name" value="Pept-2"/>
    <property type="match status" value="1"/>
</dbReference>
<reference evidence="12" key="1">
    <citation type="submission" date="2015-02" db="EMBL/GenBank/DDBJ databases">
        <title>Genome sequencing for Strongylocentrotus purpuratus.</title>
        <authorList>
            <person name="Murali S."/>
            <person name="Liu Y."/>
            <person name="Vee V."/>
            <person name="English A."/>
            <person name="Wang M."/>
            <person name="Skinner E."/>
            <person name="Han Y."/>
            <person name="Muzny D.M."/>
            <person name="Worley K.C."/>
            <person name="Gibbs R.A."/>
        </authorList>
    </citation>
    <scope>NUCLEOTIDE SEQUENCE</scope>
</reference>
<sequence length="753" mass="82660">MYGCFITVVSPLKTMLPPLCHTAGSSLIDRPQEQAISGKGWGRVRKFVTGQSGFPKSVFFIVGTEFCERFSFYGMKAILVLYLTNILLLGDNTSTAIFHSFNMLCYFSPIFGAMIADGWLGKYKTIVYIAQIYMLGNAVMCLTALPPQTTGHPYMIGPAIGLLLIGVGTGGIKPCVSAFGGDQFKADQEKEIQRFFSVFYFSINSGSLLSTFVTPILRHDVQCFGNDCYTLAFGVPAVLMAVSIIIFILGRNFYQHNPPTGNIVGEVVKAMGFAVKNRFQNRSSPEKKQHWLDWAEEKYGAALIEDIKVLLHVLFIFLPLPFFWALFDQQGSRWTLQAEHMDGRLGSYQIKPDQMQAMNPVFILIFIPLFEGVIYPLLDKCNVPKRPLQRMAGGMTLAAIAFVFAGFLQLKIDSSELSLPGPGQSVVSVINASPCPINVESKFYTGPIDVAGGTKKIDFAVGDYDIKFEPGCSELGTAQPFSASLGSQLVESVIVYSSANQLQALQVKGHLEKSHEGLGKLSLGYFISDTNLPYNLTVSIEDSLRVYRTHVLLNNVSSSLDVEPGQYSVYGVPVGNASKVLLGDIDVKMGGIYRLLIQPANISQSDTIRLAIHTEVQPNSVSMLLQIPQYIVITCGEILFSVTGLEFSYSQAPASMKSCVQAAWLMTVAFGNLIVVIIAESQIIDSQAMEFFLFAGLMGFIILLFSIMAWCYVYVTPRSPDLQMHDTAGLVTNSDMEDPGTVGYQSFDDSAQK</sequence>
<keyword evidence="5" id="KW-0571">Peptide transport</keyword>
<dbReference type="SUPFAM" id="SSF103473">
    <property type="entry name" value="MFS general substrate transporter"/>
    <property type="match status" value="1"/>
</dbReference>
<feature type="transmembrane region" description="Helical" evidence="10">
    <location>
        <begin position="357"/>
        <end position="378"/>
    </location>
</feature>
<dbReference type="Proteomes" id="UP000007110">
    <property type="component" value="Unassembled WGS sequence"/>
</dbReference>
<evidence type="ECO:0000256" key="7">
    <source>
        <dbReference type="ARBA" id="ARBA00022989"/>
    </source>
</evidence>
<evidence type="ECO:0008006" key="13">
    <source>
        <dbReference type="Google" id="ProtNLM"/>
    </source>
</evidence>
<evidence type="ECO:0000256" key="10">
    <source>
        <dbReference type="SAM" id="Phobius"/>
    </source>
</evidence>
<dbReference type="Pfam" id="PF00854">
    <property type="entry name" value="PTR2"/>
    <property type="match status" value="2"/>
</dbReference>
<accession>A0A7M7N3H7</accession>
<comment type="similarity">
    <text evidence="2">Belongs to the major facilitator superfamily. Proton-dependent oligopeptide transporter (POT/PTR) (TC 2.A.17) family.</text>
</comment>
<comment type="subcellular location">
    <subcellularLocation>
        <location evidence="1">Membrane</location>
        <topology evidence="1">Multi-pass membrane protein</topology>
    </subcellularLocation>
</comment>
<feature type="transmembrane region" description="Helical" evidence="10">
    <location>
        <begin position="627"/>
        <end position="647"/>
    </location>
</feature>
<evidence type="ECO:0000256" key="4">
    <source>
        <dbReference type="ARBA" id="ARBA00022692"/>
    </source>
</evidence>
<dbReference type="PANTHER" id="PTHR11654">
    <property type="entry name" value="OLIGOPEPTIDE TRANSPORTER-RELATED"/>
    <property type="match status" value="1"/>
</dbReference>
<dbReference type="PROSITE" id="PS01022">
    <property type="entry name" value="PTR2_1"/>
    <property type="match status" value="1"/>
</dbReference>
<dbReference type="CDD" id="cd17347">
    <property type="entry name" value="MFS_SLC15A1_2_like"/>
    <property type="match status" value="1"/>
</dbReference>
<organism evidence="11 12">
    <name type="scientific">Strongylocentrotus purpuratus</name>
    <name type="common">Purple sea urchin</name>
    <dbReference type="NCBI Taxonomy" id="7668"/>
    <lineage>
        <taxon>Eukaryota</taxon>
        <taxon>Metazoa</taxon>
        <taxon>Echinodermata</taxon>
        <taxon>Eleutherozoa</taxon>
        <taxon>Echinozoa</taxon>
        <taxon>Echinoidea</taxon>
        <taxon>Euechinoidea</taxon>
        <taxon>Echinacea</taxon>
        <taxon>Camarodonta</taxon>
        <taxon>Echinidea</taxon>
        <taxon>Strongylocentrotidae</taxon>
        <taxon>Strongylocentrotus</taxon>
    </lineage>
</organism>
<feature type="transmembrane region" description="Helical" evidence="10">
    <location>
        <begin position="309"/>
        <end position="327"/>
    </location>
</feature>
<dbReference type="AlphaFoldDB" id="A0A7M7N3H7"/>
<dbReference type="GO" id="GO:0015031">
    <property type="term" value="P:protein transport"/>
    <property type="evidence" value="ECO:0007669"/>
    <property type="project" value="UniProtKB-KW"/>
</dbReference>
<feature type="transmembrane region" description="Helical" evidence="10">
    <location>
        <begin position="691"/>
        <end position="715"/>
    </location>
</feature>
<evidence type="ECO:0000256" key="5">
    <source>
        <dbReference type="ARBA" id="ARBA00022856"/>
    </source>
</evidence>
<dbReference type="InterPro" id="IPR036259">
    <property type="entry name" value="MFS_trans_sf"/>
</dbReference>